<dbReference type="InterPro" id="IPR000835">
    <property type="entry name" value="HTH_MarR-typ"/>
</dbReference>
<dbReference type="SUPFAM" id="SSF55729">
    <property type="entry name" value="Acyl-CoA N-acyltransferases (Nat)"/>
    <property type="match status" value="1"/>
</dbReference>
<evidence type="ECO:0000256" key="1">
    <source>
        <dbReference type="ARBA" id="ARBA00022679"/>
    </source>
</evidence>
<dbReference type="Gene3D" id="1.10.10.10">
    <property type="entry name" value="Winged helix-like DNA-binding domain superfamily/Winged helix DNA-binding domain"/>
    <property type="match status" value="1"/>
</dbReference>
<dbReference type="Proteomes" id="UP000037425">
    <property type="component" value="Unassembled WGS sequence"/>
</dbReference>
<sequence>MTLTNDHPDVAALRAFNRLYTNRLGLLNAHLDQSPFTLTEARILYELAHREEPTAAELMRILQVDRAQLSRTLKRFADRGLVEKSEHPEGGRRQPLSLTLAGRTTFAALEQNTRQAIGALLDTLPSTERKRLIAATGIVSEVLGERAGGELLLRDLKPGDLGWIIHRQTVLYVEEYGWNQEYEALAARILADFVKSFDPSREAAWIAEIDGRIVGSIFLVASDKPGVAKLRLLYVEPDARGRGVGAALVAACIDRARAVGYHTLVLWTNSVLTSARRIYERAGFTLTEEAPHHSFGKDLVGQTWSLDLKQG</sequence>
<dbReference type="InterPro" id="IPR050769">
    <property type="entry name" value="NAT_camello-type"/>
</dbReference>
<evidence type="ECO:0000259" key="3">
    <source>
        <dbReference type="PROSITE" id="PS51186"/>
    </source>
</evidence>
<evidence type="ECO:0000313" key="4">
    <source>
        <dbReference type="EMBL" id="KOF13696.1"/>
    </source>
</evidence>
<dbReference type="SMART" id="SM00347">
    <property type="entry name" value="HTH_MARR"/>
    <property type="match status" value="1"/>
</dbReference>
<feature type="domain" description="N-acetyltransferase" evidence="3">
    <location>
        <begin position="151"/>
        <end position="309"/>
    </location>
</feature>
<proteinExistence type="predicted"/>
<dbReference type="PROSITE" id="PS50995">
    <property type="entry name" value="HTH_MARR_2"/>
    <property type="match status" value="1"/>
</dbReference>
<dbReference type="PROSITE" id="PS51186">
    <property type="entry name" value="GNAT"/>
    <property type="match status" value="1"/>
</dbReference>
<dbReference type="InterPro" id="IPR036388">
    <property type="entry name" value="WH-like_DNA-bd_sf"/>
</dbReference>
<dbReference type="GO" id="GO:0003700">
    <property type="term" value="F:DNA-binding transcription factor activity"/>
    <property type="evidence" value="ECO:0007669"/>
    <property type="project" value="InterPro"/>
</dbReference>
<dbReference type="CDD" id="cd04301">
    <property type="entry name" value="NAT_SF"/>
    <property type="match status" value="1"/>
</dbReference>
<evidence type="ECO:0000259" key="2">
    <source>
        <dbReference type="PROSITE" id="PS50995"/>
    </source>
</evidence>
<dbReference type="Pfam" id="PF12802">
    <property type="entry name" value="MarR_2"/>
    <property type="match status" value="1"/>
</dbReference>
<dbReference type="SUPFAM" id="SSF46785">
    <property type="entry name" value="Winged helix' DNA-binding domain"/>
    <property type="match status" value="1"/>
</dbReference>
<dbReference type="PANTHER" id="PTHR13947">
    <property type="entry name" value="GNAT FAMILY N-ACETYLTRANSFERASE"/>
    <property type="match status" value="1"/>
</dbReference>
<accession>A0A0L8BG77</accession>
<dbReference type="Pfam" id="PF00583">
    <property type="entry name" value="Acetyltransf_1"/>
    <property type="match status" value="1"/>
</dbReference>
<name>A0A0L8BG77_ENSAD</name>
<comment type="caution">
    <text evidence="4">The sequence shown here is derived from an EMBL/GenBank/DDBJ whole genome shotgun (WGS) entry which is preliminary data.</text>
</comment>
<dbReference type="OrthoDB" id="273614at2"/>
<feature type="domain" description="HTH marR-type" evidence="2">
    <location>
        <begin position="1"/>
        <end position="141"/>
    </location>
</feature>
<dbReference type="EMBL" id="LGAP01000033">
    <property type="protein sequence ID" value="KOF13696.1"/>
    <property type="molecule type" value="Genomic_DNA"/>
</dbReference>
<dbReference type="PANTHER" id="PTHR13947:SF37">
    <property type="entry name" value="LD18367P"/>
    <property type="match status" value="1"/>
</dbReference>
<dbReference type="GO" id="GO:0008080">
    <property type="term" value="F:N-acetyltransferase activity"/>
    <property type="evidence" value="ECO:0007669"/>
    <property type="project" value="InterPro"/>
</dbReference>
<keyword evidence="1" id="KW-0808">Transferase</keyword>
<dbReference type="PATRIC" id="fig|106592.7.peg.5110"/>
<dbReference type="RefSeq" id="WP_053252416.1">
    <property type="nucleotide sequence ID" value="NZ_LGAP01000033.1"/>
</dbReference>
<evidence type="ECO:0000313" key="5">
    <source>
        <dbReference type="Proteomes" id="UP000037425"/>
    </source>
</evidence>
<gene>
    <name evidence="4" type="ORF">AC244_29760</name>
</gene>
<dbReference type="InterPro" id="IPR036390">
    <property type="entry name" value="WH_DNA-bd_sf"/>
</dbReference>
<dbReference type="InterPro" id="IPR000182">
    <property type="entry name" value="GNAT_dom"/>
</dbReference>
<dbReference type="Gene3D" id="3.40.630.30">
    <property type="match status" value="1"/>
</dbReference>
<dbReference type="AlphaFoldDB" id="A0A0L8BG77"/>
<reference evidence="5" key="1">
    <citation type="submission" date="2015-07" db="EMBL/GenBank/DDBJ databases">
        <title>Whole genome sequence of an Ensifer adhaerens strain isolated from a cave pool in the Wind Cave National Park.</title>
        <authorList>
            <person name="Eng W.W.H."/>
            <person name="Gan H.M."/>
            <person name="Barton H.A."/>
            <person name="Savka M.A."/>
        </authorList>
    </citation>
    <scope>NUCLEOTIDE SEQUENCE [LARGE SCALE GENOMIC DNA]</scope>
    <source>
        <strain evidence="5">SD006</strain>
    </source>
</reference>
<dbReference type="InterPro" id="IPR016181">
    <property type="entry name" value="Acyl_CoA_acyltransferase"/>
</dbReference>
<organism evidence="4 5">
    <name type="scientific">Ensifer adhaerens</name>
    <name type="common">Sinorhizobium morelense</name>
    <dbReference type="NCBI Taxonomy" id="106592"/>
    <lineage>
        <taxon>Bacteria</taxon>
        <taxon>Pseudomonadati</taxon>
        <taxon>Pseudomonadota</taxon>
        <taxon>Alphaproteobacteria</taxon>
        <taxon>Hyphomicrobiales</taxon>
        <taxon>Rhizobiaceae</taxon>
        <taxon>Sinorhizobium/Ensifer group</taxon>
        <taxon>Ensifer</taxon>
    </lineage>
</organism>
<protein>
    <submittedName>
        <fullName evidence="4">MarR family transcriptional regulator</fullName>
    </submittedName>
</protein>